<keyword evidence="3 9" id="KW-0812">Transmembrane</keyword>
<keyword evidence="4 9" id="KW-0256">Endoplasmic reticulum</keyword>
<dbReference type="GO" id="GO:0006465">
    <property type="term" value="P:signal peptide processing"/>
    <property type="evidence" value="ECO:0000318"/>
    <property type="project" value="GO_Central"/>
</dbReference>
<keyword evidence="7 9" id="KW-0472">Membrane</keyword>
<evidence type="ECO:0000256" key="8">
    <source>
        <dbReference type="ARBA" id="ARBA00029556"/>
    </source>
</evidence>
<dbReference type="GO" id="GO:0005787">
    <property type="term" value="C:signal peptidase complex"/>
    <property type="evidence" value="ECO:0000318"/>
    <property type="project" value="GO_Central"/>
</dbReference>
<evidence type="ECO:0000256" key="4">
    <source>
        <dbReference type="ARBA" id="ARBA00022824"/>
    </source>
</evidence>
<evidence type="ECO:0000313" key="10">
    <source>
        <dbReference type="EMBL" id="GAQ87666.1"/>
    </source>
</evidence>
<comment type="function">
    <text evidence="9">Essential component of the signal peptidase complex (SPC) which catalyzes the cleavage of N-terminal signal sequences from nascent proteins as they are translocated into the lumen of the endoplasmic reticulum. Essential for the SPC catalytic activity, possibly by stabilizing and positioning the active center of the complex close to the lumenal surface.</text>
</comment>
<sequence>MHTFLYRTNSLLTFVASVLVVLCILASITDYFHRDSAVVAVDIVQVDRFQVSQAGNDEAFLAFNISADLRSVFTWNTKQLFVFLAVEYATPENAVNQVSVWDRIIERREDALIALPRVQNKYRLVDQGRNMRGRDLNLTMYWNAMPKSGRIYTGQKTLTGYRLPDTYS</sequence>
<evidence type="ECO:0000256" key="9">
    <source>
        <dbReference type="PIRNR" id="PIRNR016089"/>
    </source>
</evidence>
<proteinExistence type="inferred from homology"/>
<dbReference type="EMBL" id="DF237317">
    <property type="protein sequence ID" value="GAQ87666.1"/>
    <property type="molecule type" value="Genomic_DNA"/>
</dbReference>
<evidence type="ECO:0000256" key="7">
    <source>
        <dbReference type="ARBA" id="ARBA00023136"/>
    </source>
</evidence>
<dbReference type="OMA" id="FWDDGHG"/>
<accession>A0A1Y1IFX4</accession>
<dbReference type="OrthoDB" id="10261524at2759"/>
<evidence type="ECO:0000256" key="1">
    <source>
        <dbReference type="ARBA" id="ARBA00004648"/>
    </source>
</evidence>
<evidence type="ECO:0000256" key="5">
    <source>
        <dbReference type="ARBA" id="ARBA00022968"/>
    </source>
</evidence>
<keyword evidence="5 9" id="KW-0735">Signal-anchor</keyword>
<dbReference type="InterPro" id="IPR007653">
    <property type="entry name" value="SPC3"/>
</dbReference>
<comment type="similarity">
    <text evidence="2 9">Belongs to the SPCS3 family.</text>
</comment>
<dbReference type="Proteomes" id="UP000054558">
    <property type="component" value="Unassembled WGS sequence"/>
</dbReference>
<keyword evidence="11" id="KW-1185">Reference proteome</keyword>
<protein>
    <recommendedName>
        <fullName evidence="8 9">Signal peptidase complex subunit 3</fullName>
    </recommendedName>
    <alternativeName>
        <fullName evidence="9">Microsomal signal peptidase 22 kDa subunit</fullName>
    </alternativeName>
</protein>
<dbReference type="GO" id="GO:0045047">
    <property type="term" value="P:protein targeting to ER"/>
    <property type="evidence" value="ECO:0000318"/>
    <property type="project" value="GO_Central"/>
</dbReference>
<reference evidence="10 11" key="1">
    <citation type="journal article" date="2014" name="Nat. Commun.">
        <title>Klebsormidium flaccidum genome reveals primary factors for plant terrestrial adaptation.</title>
        <authorList>
            <person name="Hori K."/>
            <person name="Maruyama F."/>
            <person name="Fujisawa T."/>
            <person name="Togashi T."/>
            <person name="Yamamoto N."/>
            <person name="Seo M."/>
            <person name="Sato S."/>
            <person name="Yamada T."/>
            <person name="Mori H."/>
            <person name="Tajima N."/>
            <person name="Moriyama T."/>
            <person name="Ikeuchi M."/>
            <person name="Watanabe M."/>
            <person name="Wada H."/>
            <person name="Kobayashi K."/>
            <person name="Saito M."/>
            <person name="Masuda T."/>
            <person name="Sasaki-Sekimoto Y."/>
            <person name="Mashiguchi K."/>
            <person name="Awai K."/>
            <person name="Shimojima M."/>
            <person name="Masuda S."/>
            <person name="Iwai M."/>
            <person name="Nobusawa T."/>
            <person name="Narise T."/>
            <person name="Kondo S."/>
            <person name="Saito H."/>
            <person name="Sato R."/>
            <person name="Murakawa M."/>
            <person name="Ihara Y."/>
            <person name="Oshima-Yamada Y."/>
            <person name="Ohtaka K."/>
            <person name="Satoh M."/>
            <person name="Sonobe K."/>
            <person name="Ishii M."/>
            <person name="Ohtani R."/>
            <person name="Kanamori-Sato M."/>
            <person name="Honoki R."/>
            <person name="Miyazaki D."/>
            <person name="Mochizuki H."/>
            <person name="Umetsu J."/>
            <person name="Higashi K."/>
            <person name="Shibata D."/>
            <person name="Kamiya Y."/>
            <person name="Sato N."/>
            <person name="Nakamura Y."/>
            <person name="Tabata S."/>
            <person name="Ida S."/>
            <person name="Kurokawa K."/>
            <person name="Ohta H."/>
        </authorList>
    </citation>
    <scope>NUCLEOTIDE SEQUENCE [LARGE SCALE GENOMIC DNA]</scope>
    <source>
        <strain evidence="10 11">NIES-2285</strain>
    </source>
</reference>
<evidence type="ECO:0000256" key="3">
    <source>
        <dbReference type="ARBA" id="ARBA00022692"/>
    </source>
</evidence>
<dbReference type="PANTHER" id="PTHR12804">
    <property type="entry name" value="MICROSOMAL SIGNAL PEPTIDASE 23 KD SUBUNIT SPC22/23"/>
    <property type="match status" value="1"/>
</dbReference>
<dbReference type="PIRSF" id="PIRSF016089">
    <property type="entry name" value="SPC22"/>
    <property type="match status" value="1"/>
</dbReference>
<dbReference type="AlphaFoldDB" id="A0A1Y1IFX4"/>
<gene>
    <name evidence="10" type="ORF">KFL_003680160</name>
</gene>
<evidence type="ECO:0000313" key="11">
    <source>
        <dbReference type="Proteomes" id="UP000054558"/>
    </source>
</evidence>
<dbReference type="Pfam" id="PF04573">
    <property type="entry name" value="SPC22"/>
    <property type="match status" value="1"/>
</dbReference>
<name>A0A1Y1IFX4_KLENI</name>
<comment type="subcellular location">
    <subcellularLocation>
        <location evidence="1">Endoplasmic reticulum membrane</location>
        <topology evidence="1">Single-pass type II membrane protein</topology>
    </subcellularLocation>
</comment>
<dbReference type="PANTHER" id="PTHR12804:SF0">
    <property type="entry name" value="SIGNAL PEPTIDASE COMPLEX SUBUNIT 3"/>
    <property type="match status" value="1"/>
</dbReference>
<evidence type="ECO:0000256" key="6">
    <source>
        <dbReference type="ARBA" id="ARBA00022989"/>
    </source>
</evidence>
<dbReference type="STRING" id="105231.A0A1Y1IFX4"/>
<evidence type="ECO:0000256" key="2">
    <source>
        <dbReference type="ARBA" id="ARBA00009289"/>
    </source>
</evidence>
<organism evidence="10 11">
    <name type="scientific">Klebsormidium nitens</name>
    <name type="common">Green alga</name>
    <name type="synonym">Ulothrix nitens</name>
    <dbReference type="NCBI Taxonomy" id="105231"/>
    <lineage>
        <taxon>Eukaryota</taxon>
        <taxon>Viridiplantae</taxon>
        <taxon>Streptophyta</taxon>
        <taxon>Klebsormidiophyceae</taxon>
        <taxon>Klebsormidiales</taxon>
        <taxon>Klebsormidiaceae</taxon>
        <taxon>Klebsormidium</taxon>
    </lineage>
</organism>
<keyword evidence="6 9" id="KW-1133">Transmembrane helix</keyword>